<proteinExistence type="predicted"/>
<dbReference type="RefSeq" id="WP_386051691.1">
    <property type="nucleotide sequence ID" value="NZ_JBHTKH010000003.1"/>
</dbReference>
<dbReference type="Pfam" id="PF01636">
    <property type="entry name" value="APH"/>
    <property type="match status" value="1"/>
</dbReference>
<dbReference type="EMBL" id="JBHTKH010000003">
    <property type="protein sequence ID" value="MFD1053863.1"/>
    <property type="molecule type" value="Genomic_DNA"/>
</dbReference>
<dbReference type="Proteomes" id="UP001597046">
    <property type="component" value="Unassembled WGS sequence"/>
</dbReference>
<dbReference type="SUPFAM" id="SSF56112">
    <property type="entry name" value="Protein kinase-like (PK-like)"/>
    <property type="match status" value="1"/>
</dbReference>
<dbReference type="InterPro" id="IPR002575">
    <property type="entry name" value="Aminoglycoside_PTrfase"/>
</dbReference>
<name>A0ABW3MUX0_9MICO</name>
<reference evidence="3" key="1">
    <citation type="journal article" date="2019" name="Int. J. Syst. Evol. Microbiol.">
        <title>The Global Catalogue of Microorganisms (GCM) 10K type strain sequencing project: providing services to taxonomists for standard genome sequencing and annotation.</title>
        <authorList>
            <consortium name="The Broad Institute Genomics Platform"/>
            <consortium name="The Broad Institute Genome Sequencing Center for Infectious Disease"/>
            <person name="Wu L."/>
            <person name="Ma J."/>
        </authorList>
    </citation>
    <scope>NUCLEOTIDE SEQUENCE [LARGE SCALE GENOMIC DNA]</scope>
    <source>
        <strain evidence="3">CCUG 57508</strain>
    </source>
</reference>
<organism evidence="2 3">
    <name type="scientific">Terrabacter terrigena</name>
    <dbReference type="NCBI Taxonomy" id="574718"/>
    <lineage>
        <taxon>Bacteria</taxon>
        <taxon>Bacillati</taxon>
        <taxon>Actinomycetota</taxon>
        <taxon>Actinomycetes</taxon>
        <taxon>Micrococcales</taxon>
        <taxon>Intrasporangiaceae</taxon>
        <taxon>Terrabacter</taxon>
    </lineage>
</organism>
<comment type="caution">
    <text evidence="2">The sequence shown here is derived from an EMBL/GenBank/DDBJ whole genome shotgun (WGS) entry which is preliminary data.</text>
</comment>
<evidence type="ECO:0000259" key="1">
    <source>
        <dbReference type="Pfam" id="PF01636"/>
    </source>
</evidence>
<keyword evidence="3" id="KW-1185">Reference proteome</keyword>
<protein>
    <submittedName>
        <fullName evidence="2">Phosphotransferase</fullName>
    </submittedName>
</protein>
<accession>A0ABW3MUX0</accession>
<evidence type="ECO:0000313" key="3">
    <source>
        <dbReference type="Proteomes" id="UP001597046"/>
    </source>
</evidence>
<dbReference type="Gene3D" id="3.90.1200.10">
    <property type="match status" value="1"/>
</dbReference>
<gene>
    <name evidence="2" type="ORF">ACFQ2V_06040</name>
</gene>
<evidence type="ECO:0000313" key="2">
    <source>
        <dbReference type="EMBL" id="MFD1053863.1"/>
    </source>
</evidence>
<sequence length="290" mass="32041">MEHVFNPTHPERVVARRRVEGRDVVVKRYARGGADEVRAAMEALWASPFGASRPARAMPEPVARPVAEAPRDEVWMSFVAGEQLATLTDVDDTLSRLADVACLLADLNGSGVVVPRRRTAAKLLLSLRRKGDVVGGRLGADVESVVARLELSMPQDEHLVVNHGDFSPRNLIAHGADLVLIDFDRLQMADPLHDVAYFGAWLWAVDRVLGRDGSWGPGDELARRHAARLFDDRPDDERRHALAFHRAVGLVRIATSWTWMREHPDIAADVLAEGRRVASGLPVHEPRVTA</sequence>
<dbReference type="InterPro" id="IPR011009">
    <property type="entry name" value="Kinase-like_dom_sf"/>
</dbReference>
<feature type="domain" description="Aminoglycoside phosphotransferase" evidence="1">
    <location>
        <begin position="15"/>
        <end position="206"/>
    </location>
</feature>